<feature type="domain" description="Cytochrome c" evidence="9">
    <location>
        <begin position="18"/>
        <end position="173"/>
    </location>
</feature>
<evidence type="ECO:0000256" key="2">
    <source>
        <dbReference type="ARBA" id="ARBA00022771"/>
    </source>
</evidence>
<dbReference type="PROSITE" id="PS51007">
    <property type="entry name" value="CYTC"/>
    <property type="match status" value="1"/>
</dbReference>
<dbReference type="InterPro" id="IPR009056">
    <property type="entry name" value="Cyt_c-like_dom"/>
</dbReference>
<dbReference type="Gene3D" id="2.170.270.10">
    <property type="entry name" value="SET domain"/>
    <property type="match status" value="1"/>
</dbReference>
<dbReference type="Pfam" id="PF01753">
    <property type="entry name" value="zf-MYND"/>
    <property type="match status" value="1"/>
</dbReference>
<dbReference type="InterPro" id="IPR001214">
    <property type="entry name" value="SET_dom"/>
</dbReference>
<dbReference type="SMART" id="SM00317">
    <property type="entry name" value="SET"/>
    <property type="match status" value="1"/>
</dbReference>
<dbReference type="Proteomes" id="UP000001357">
    <property type="component" value="Unassembled WGS sequence"/>
</dbReference>
<evidence type="ECO:0000256" key="6">
    <source>
        <dbReference type="PROSITE-ProRule" id="PRU00433"/>
    </source>
</evidence>
<keyword evidence="6" id="KW-0349">Heme</keyword>
<evidence type="ECO:0000256" key="4">
    <source>
        <dbReference type="ARBA" id="ARBA00023004"/>
    </source>
</evidence>
<dbReference type="InterPro" id="IPR050869">
    <property type="entry name" value="H3K4_H4K5_MeTrfase"/>
</dbReference>
<organism evidence="10 11">
    <name type="scientific">Monosiga brevicollis</name>
    <name type="common">Choanoflagellate</name>
    <dbReference type="NCBI Taxonomy" id="81824"/>
    <lineage>
        <taxon>Eukaryota</taxon>
        <taxon>Choanoflagellata</taxon>
        <taxon>Craspedida</taxon>
        <taxon>Salpingoecidae</taxon>
        <taxon>Monosiga</taxon>
    </lineage>
</organism>
<dbReference type="GO" id="GO:0005634">
    <property type="term" value="C:nucleus"/>
    <property type="evidence" value="ECO:0000318"/>
    <property type="project" value="GO_Central"/>
</dbReference>
<dbReference type="PANTHER" id="PTHR12197:SF251">
    <property type="entry name" value="EG:BACR7C10.4 PROTEIN"/>
    <property type="match status" value="1"/>
</dbReference>
<dbReference type="eggNOG" id="KOG2084">
    <property type="taxonomic scope" value="Eukaryota"/>
</dbReference>
<gene>
    <name evidence="10" type="ORF">MONBRDRAFT_27776</name>
</gene>
<name>A9V6A2_MONBE</name>
<dbReference type="GO" id="GO:0009055">
    <property type="term" value="F:electron transfer activity"/>
    <property type="evidence" value="ECO:0007669"/>
    <property type="project" value="InterPro"/>
</dbReference>
<dbReference type="OMA" id="LHMKLGK"/>
<dbReference type="EMBL" id="CH991562">
    <property type="protein sequence ID" value="EDQ87033.1"/>
    <property type="molecule type" value="Genomic_DNA"/>
</dbReference>
<dbReference type="RefSeq" id="XP_001748272.1">
    <property type="nucleotide sequence ID" value="XM_001748220.1"/>
</dbReference>
<feature type="domain" description="SET" evidence="7">
    <location>
        <begin position="1"/>
        <end position="254"/>
    </location>
</feature>
<dbReference type="STRING" id="81824.A9V6A2"/>
<feature type="domain" description="MYND-type" evidence="8">
    <location>
        <begin position="46"/>
        <end position="88"/>
    </location>
</feature>
<reference evidence="10 11" key="1">
    <citation type="journal article" date="2008" name="Nature">
        <title>The genome of the choanoflagellate Monosiga brevicollis and the origin of metazoans.</title>
        <authorList>
            <consortium name="JGI Sequencing"/>
            <person name="King N."/>
            <person name="Westbrook M.J."/>
            <person name="Young S.L."/>
            <person name="Kuo A."/>
            <person name="Abedin M."/>
            <person name="Chapman J."/>
            <person name="Fairclough S."/>
            <person name="Hellsten U."/>
            <person name="Isogai Y."/>
            <person name="Letunic I."/>
            <person name="Marr M."/>
            <person name="Pincus D."/>
            <person name="Putnam N."/>
            <person name="Rokas A."/>
            <person name="Wright K.J."/>
            <person name="Zuzow R."/>
            <person name="Dirks W."/>
            <person name="Good M."/>
            <person name="Goodstein D."/>
            <person name="Lemons D."/>
            <person name="Li W."/>
            <person name="Lyons J.B."/>
            <person name="Morris A."/>
            <person name="Nichols S."/>
            <person name="Richter D.J."/>
            <person name="Salamov A."/>
            <person name="Bork P."/>
            <person name="Lim W.A."/>
            <person name="Manning G."/>
            <person name="Miller W.T."/>
            <person name="McGinnis W."/>
            <person name="Shapiro H."/>
            <person name="Tjian R."/>
            <person name="Grigoriev I.V."/>
            <person name="Rokhsar D."/>
        </authorList>
    </citation>
    <scope>NUCLEOTIDE SEQUENCE [LARGE SCALE GENOMIC DNA]</scope>
    <source>
        <strain evidence="11">MX1 / ATCC 50154</strain>
    </source>
</reference>
<evidence type="ECO:0008006" key="12">
    <source>
        <dbReference type="Google" id="ProtNLM"/>
    </source>
</evidence>
<dbReference type="SUPFAM" id="SSF82199">
    <property type="entry name" value="SET domain"/>
    <property type="match status" value="1"/>
</dbReference>
<dbReference type="Gene3D" id="1.25.40.10">
    <property type="entry name" value="Tetratricopeptide repeat domain"/>
    <property type="match status" value="1"/>
</dbReference>
<dbReference type="GO" id="GO:0020037">
    <property type="term" value="F:heme binding"/>
    <property type="evidence" value="ECO:0007669"/>
    <property type="project" value="InterPro"/>
</dbReference>
<dbReference type="PROSITE" id="PS01360">
    <property type="entry name" value="ZF_MYND_1"/>
    <property type="match status" value="1"/>
</dbReference>
<dbReference type="Gene3D" id="1.10.220.160">
    <property type="match status" value="1"/>
</dbReference>
<dbReference type="PROSITE" id="PS50280">
    <property type="entry name" value="SET"/>
    <property type="match status" value="1"/>
</dbReference>
<evidence type="ECO:0000256" key="5">
    <source>
        <dbReference type="PROSITE-ProRule" id="PRU00134"/>
    </source>
</evidence>
<dbReference type="InterPro" id="IPR011990">
    <property type="entry name" value="TPR-like_helical_dom_sf"/>
</dbReference>
<sequence>MFEVVGVPGRGRAVRATKALARGQTVLLNPPLAFVLRHEERVARRCEDCFVSEKPEHRLANCSLCHTAAYCSKPCQTRNWKRAHKHVCKLLQTLPENPQPPHIIDAAAMTVATLVALERRAKLEDKESEQASPDPGSAVRQPRCADFWAMAQHTPTLNSEELDDVLQLVAVTQCPGSTDKQRVMDVLQRADCNNFSIWDELLLPRGAGVYPWGAILNHSCEPNCVMTYRGPLHAQAVKALRDIAVGEELCHSYIDLYAPTGQRHSHLGDQYGFECDCALYLDGALAELDALPEVTAAEMRLPGKMLHELECEAEERQRLLSLYRAAETLKDYAWSTPEEELVCLLQGYNILRRLAHPANISLTSIMTRLQNVATECGRLEDIALPVGQHLALAYDHVYPEHNPLCGLQYYRLGDVANLAQKQALALLWHRRAYQVLRTTHDADHWLLTQLQETYGF</sequence>
<keyword evidence="2 5" id="KW-0863">Zinc-finger</keyword>
<dbReference type="InterPro" id="IPR002893">
    <property type="entry name" value="Znf_MYND"/>
</dbReference>
<evidence type="ECO:0000259" key="8">
    <source>
        <dbReference type="PROSITE" id="PS50865"/>
    </source>
</evidence>
<dbReference type="GeneID" id="5893422"/>
<proteinExistence type="predicted"/>
<evidence type="ECO:0000259" key="9">
    <source>
        <dbReference type="PROSITE" id="PS51007"/>
    </source>
</evidence>
<dbReference type="PROSITE" id="PS50865">
    <property type="entry name" value="ZF_MYND_2"/>
    <property type="match status" value="1"/>
</dbReference>
<evidence type="ECO:0000313" key="10">
    <source>
        <dbReference type="EMBL" id="EDQ87033.1"/>
    </source>
</evidence>
<accession>A9V6A2</accession>
<evidence type="ECO:0000256" key="3">
    <source>
        <dbReference type="ARBA" id="ARBA00022833"/>
    </source>
</evidence>
<keyword evidence="3" id="KW-0862">Zinc</keyword>
<dbReference type="AlphaFoldDB" id="A9V6A2"/>
<evidence type="ECO:0000313" key="11">
    <source>
        <dbReference type="Proteomes" id="UP000001357"/>
    </source>
</evidence>
<keyword evidence="1 6" id="KW-0479">Metal-binding</keyword>
<dbReference type="FunCoup" id="A9V6A2">
    <property type="interactions" value="1029"/>
</dbReference>
<keyword evidence="11" id="KW-1185">Reference proteome</keyword>
<dbReference type="KEGG" id="mbr:MONBRDRAFT_27776"/>
<dbReference type="SUPFAM" id="SSF144232">
    <property type="entry name" value="HIT/MYND zinc finger-like"/>
    <property type="match status" value="1"/>
</dbReference>
<dbReference type="InterPro" id="IPR046341">
    <property type="entry name" value="SET_dom_sf"/>
</dbReference>
<evidence type="ECO:0000259" key="7">
    <source>
        <dbReference type="PROSITE" id="PS50280"/>
    </source>
</evidence>
<keyword evidence="4 6" id="KW-0408">Iron</keyword>
<dbReference type="InParanoid" id="A9V6A2"/>
<dbReference type="Pfam" id="PF00856">
    <property type="entry name" value="SET"/>
    <property type="match status" value="1"/>
</dbReference>
<dbReference type="GO" id="GO:0008270">
    <property type="term" value="F:zinc ion binding"/>
    <property type="evidence" value="ECO:0007669"/>
    <property type="project" value="UniProtKB-KW"/>
</dbReference>
<evidence type="ECO:0000256" key="1">
    <source>
        <dbReference type="ARBA" id="ARBA00022723"/>
    </source>
</evidence>
<dbReference type="PANTHER" id="PTHR12197">
    <property type="entry name" value="HISTONE-LYSINE N-METHYLTRANSFERASE SMYD"/>
    <property type="match status" value="1"/>
</dbReference>
<protein>
    <recommendedName>
        <fullName evidence="12">MYND-type domain-containing protein</fullName>
    </recommendedName>
</protein>
<dbReference type="Gene3D" id="6.10.140.2220">
    <property type="match status" value="1"/>
</dbReference>